<dbReference type="NCBIfam" id="TIGR01549">
    <property type="entry name" value="HAD-SF-IA-v1"/>
    <property type="match status" value="1"/>
</dbReference>
<dbReference type="SFLD" id="SFLDG01129">
    <property type="entry name" value="C1.5:_HAD__Beta-PGM__Phosphata"/>
    <property type="match status" value="1"/>
</dbReference>
<gene>
    <name evidence="1" type="ORF">MSEDJ_21170</name>
</gene>
<dbReference type="SUPFAM" id="SSF56784">
    <property type="entry name" value="HAD-like"/>
    <property type="match status" value="1"/>
</dbReference>
<dbReference type="InterPro" id="IPR006439">
    <property type="entry name" value="HAD-SF_hydro_IA"/>
</dbReference>
<dbReference type="Proteomes" id="UP000467193">
    <property type="component" value="Chromosome"/>
</dbReference>
<dbReference type="InterPro" id="IPR036412">
    <property type="entry name" value="HAD-like_sf"/>
</dbReference>
<reference evidence="1 2" key="1">
    <citation type="journal article" date="2019" name="Emerg. Microbes Infect.">
        <title>Comprehensive subspecies identification of 175 nontuberculous mycobacteria species based on 7547 genomic profiles.</title>
        <authorList>
            <person name="Matsumoto Y."/>
            <person name="Kinjo T."/>
            <person name="Motooka D."/>
            <person name="Nabeya D."/>
            <person name="Jung N."/>
            <person name="Uechi K."/>
            <person name="Horii T."/>
            <person name="Iida T."/>
            <person name="Fujita J."/>
            <person name="Nakamura S."/>
        </authorList>
    </citation>
    <scope>NUCLEOTIDE SEQUENCE [LARGE SCALE GENOMIC DNA]</scope>
    <source>
        <strain evidence="1 2">JCM 17899</strain>
    </source>
</reference>
<dbReference type="RefSeq" id="WP_163796823.1">
    <property type="nucleotide sequence ID" value="NZ_AP022588.1"/>
</dbReference>
<organism evidence="1 2">
    <name type="scientific">Mycolicibacterium sediminis</name>
    <dbReference type="NCBI Taxonomy" id="1286180"/>
    <lineage>
        <taxon>Bacteria</taxon>
        <taxon>Bacillati</taxon>
        <taxon>Actinomycetota</taxon>
        <taxon>Actinomycetes</taxon>
        <taxon>Mycobacteriales</taxon>
        <taxon>Mycobacteriaceae</taxon>
        <taxon>Mycolicibacterium</taxon>
    </lineage>
</organism>
<dbReference type="InterPro" id="IPR023214">
    <property type="entry name" value="HAD_sf"/>
</dbReference>
<protein>
    <submittedName>
        <fullName evidence="1">Hydrolase</fullName>
    </submittedName>
</protein>
<dbReference type="PANTHER" id="PTHR46649">
    <property type="match status" value="1"/>
</dbReference>
<dbReference type="EMBL" id="AP022588">
    <property type="protein sequence ID" value="BBY28021.1"/>
    <property type="molecule type" value="Genomic_DNA"/>
</dbReference>
<dbReference type="Pfam" id="PF00702">
    <property type="entry name" value="Hydrolase"/>
    <property type="match status" value="1"/>
</dbReference>
<sequence>MPADDAKPTRAVLFDFSGTLFRLEEDDSWFDDILVDEKAVDEHVRAELMHRLTVPTGRPVEMSDDQFHSWVNRDLQTHLHREAYLHVMRESGLTDDHARQLYARTVDPSYWVPYPDTADVLRRLRDRGIAVAVVSNIAWDIRPTFRALGVEDLVTEFVLSFEVGAVKPNPEIFEAVLSRLGVAAADALMVGDSEEADGGALAVGCGFALVDPLPVGDRPDGLIRALTAAGVEV</sequence>
<dbReference type="NCBIfam" id="TIGR01509">
    <property type="entry name" value="HAD-SF-IA-v3"/>
    <property type="match status" value="1"/>
</dbReference>
<dbReference type="KEGG" id="msei:MSEDJ_21170"/>
<keyword evidence="2" id="KW-1185">Reference proteome</keyword>
<evidence type="ECO:0000313" key="1">
    <source>
        <dbReference type="EMBL" id="BBY28021.1"/>
    </source>
</evidence>
<dbReference type="SFLD" id="SFLDS00003">
    <property type="entry name" value="Haloacid_Dehalogenase"/>
    <property type="match status" value="1"/>
</dbReference>
<dbReference type="PANTHER" id="PTHR46649:SF4">
    <property type="entry name" value="HALOACID DEHALOGENASE-LIKE HYDROLASE (HAD) SUPERFAMILY PROTEIN"/>
    <property type="match status" value="1"/>
</dbReference>
<dbReference type="GO" id="GO:0016787">
    <property type="term" value="F:hydrolase activity"/>
    <property type="evidence" value="ECO:0007669"/>
    <property type="project" value="UniProtKB-KW"/>
</dbReference>
<keyword evidence="1" id="KW-0378">Hydrolase</keyword>
<evidence type="ECO:0000313" key="2">
    <source>
        <dbReference type="Proteomes" id="UP000467193"/>
    </source>
</evidence>
<proteinExistence type="predicted"/>
<accession>A0A7I7QNX5</accession>
<dbReference type="AlphaFoldDB" id="A0A7I7QNX5"/>
<name>A0A7I7QNX5_9MYCO</name>
<dbReference type="Gene3D" id="3.40.50.1000">
    <property type="entry name" value="HAD superfamily/HAD-like"/>
    <property type="match status" value="1"/>
</dbReference>